<evidence type="ECO:0000313" key="2">
    <source>
        <dbReference type="EMBL" id="MBF4983534.1"/>
    </source>
</evidence>
<reference evidence="2 3" key="1">
    <citation type="submission" date="2020-11" db="EMBL/GenBank/DDBJ databases">
        <title>P. mediterranea TC4 genome.</title>
        <authorList>
            <person name="Molmeret M."/>
        </authorList>
    </citation>
    <scope>NUCLEOTIDE SEQUENCE [LARGE SCALE GENOMIC DNA]</scope>
    <source>
        <strain evidence="2 3">TC4</strain>
    </source>
</reference>
<dbReference type="SUPFAM" id="SSF49785">
    <property type="entry name" value="Galactose-binding domain-like"/>
    <property type="match status" value="1"/>
</dbReference>
<dbReference type="EMBL" id="JADKYU010000220">
    <property type="protein sequence ID" value="MBF4983534.1"/>
    <property type="molecule type" value="Genomic_DNA"/>
</dbReference>
<keyword evidence="1" id="KW-0472">Membrane</keyword>
<keyword evidence="1" id="KW-1133">Transmembrane helix</keyword>
<name>A0ABS0A2H0_9FLAO</name>
<protein>
    <submittedName>
        <fullName evidence="2">DUF3999 family protein</fullName>
    </submittedName>
</protein>
<dbReference type="InterPro" id="IPR025060">
    <property type="entry name" value="DUF3999"/>
</dbReference>
<keyword evidence="1" id="KW-0812">Transmembrane</keyword>
<comment type="caution">
    <text evidence="2">The sequence shown here is derived from an EMBL/GenBank/DDBJ whole genome shotgun (WGS) entry which is preliminary data.</text>
</comment>
<dbReference type="InterPro" id="IPR008979">
    <property type="entry name" value="Galactose-bd-like_sf"/>
</dbReference>
<dbReference type="Gene3D" id="2.60.120.260">
    <property type="entry name" value="Galactose-binding domain-like"/>
    <property type="match status" value="1"/>
</dbReference>
<evidence type="ECO:0000313" key="3">
    <source>
        <dbReference type="Proteomes" id="UP001194729"/>
    </source>
</evidence>
<sequence length="415" mass="48135">MEIMKLNFCATIFLLIGGYVTAQIPDYQYESSLDEIVNDWHSITIPDEVYGKVDPSLKDIRIYGVTKSQDTIEVPYLWNIKKDNVKTKKQSGKIINASKTDKGYYYTIMLNRKSTISHMKLLFSNSNYDWKVDLEASQDQKEWFTILENSRILDIENAVTDYSYTDLHFSTSDYQYYRILVKSNEQPKLTSVDMAMEEEVAGEIINYEVKKMMVSENKPMKYTEVELELENAVPVSSLQININADYDYFRPMNIRYLSDSVKTEKGYLYNYTTIKRVTLTSLDNNQFKFKSTVAKKFKIVISNGDNQPLNFQSAMINGFKHELIARFTEPASYKLVYGNPSAHRPQYDITNFKDHIPANLKNLEIGSQNQILNNDDSRKTSLFKSELWLWVIMGIIIIILGGFTYKMIGENVTKE</sequence>
<proteinExistence type="predicted"/>
<accession>A0ABS0A2H0</accession>
<organism evidence="2 3">
    <name type="scientific">Nonlabens mediterrranea</name>
    <dbReference type="NCBI Taxonomy" id="1419947"/>
    <lineage>
        <taxon>Bacteria</taxon>
        <taxon>Pseudomonadati</taxon>
        <taxon>Bacteroidota</taxon>
        <taxon>Flavobacteriia</taxon>
        <taxon>Flavobacteriales</taxon>
        <taxon>Flavobacteriaceae</taxon>
        <taxon>Nonlabens</taxon>
    </lineage>
</organism>
<evidence type="ECO:0000256" key="1">
    <source>
        <dbReference type="SAM" id="Phobius"/>
    </source>
</evidence>
<dbReference type="Pfam" id="PF13163">
    <property type="entry name" value="DUF3999"/>
    <property type="match status" value="1"/>
</dbReference>
<dbReference type="Proteomes" id="UP001194729">
    <property type="component" value="Unassembled WGS sequence"/>
</dbReference>
<gene>
    <name evidence="2" type="ORF">FNJ87_04045</name>
</gene>
<feature type="transmembrane region" description="Helical" evidence="1">
    <location>
        <begin position="387"/>
        <end position="405"/>
    </location>
</feature>
<keyword evidence="3" id="KW-1185">Reference proteome</keyword>